<dbReference type="InterPro" id="IPR012910">
    <property type="entry name" value="Plug_dom"/>
</dbReference>
<dbReference type="InterPro" id="IPR011662">
    <property type="entry name" value="Secretin/TonB_short_N"/>
</dbReference>
<dbReference type="OrthoDB" id="9768177at2"/>
<dbReference type="NCBIfam" id="TIGR04057">
    <property type="entry name" value="SusC_RagA_signa"/>
    <property type="match status" value="1"/>
</dbReference>
<dbReference type="Pfam" id="PF13715">
    <property type="entry name" value="CarbopepD_reg_2"/>
    <property type="match status" value="1"/>
</dbReference>
<evidence type="ECO:0000256" key="1">
    <source>
        <dbReference type="ARBA" id="ARBA00004571"/>
    </source>
</evidence>
<evidence type="ECO:0000256" key="6">
    <source>
        <dbReference type="ARBA" id="ARBA00023237"/>
    </source>
</evidence>
<dbReference type="InterPro" id="IPR023997">
    <property type="entry name" value="TonB-dep_OMP_SusC/RagA_CS"/>
</dbReference>
<gene>
    <name evidence="9" type="ORF">EDB95_1309</name>
</gene>
<dbReference type="InterPro" id="IPR023996">
    <property type="entry name" value="TonB-dep_OMP_SusC/RagA"/>
</dbReference>
<dbReference type="NCBIfam" id="TIGR04056">
    <property type="entry name" value="OMP_RagA_SusC"/>
    <property type="match status" value="1"/>
</dbReference>
<dbReference type="SMART" id="SM00965">
    <property type="entry name" value="STN"/>
    <property type="match status" value="1"/>
</dbReference>
<evidence type="ECO:0000256" key="2">
    <source>
        <dbReference type="ARBA" id="ARBA00022448"/>
    </source>
</evidence>
<keyword evidence="5 7" id="KW-0472">Membrane</keyword>
<dbReference type="Gene3D" id="2.60.40.1120">
    <property type="entry name" value="Carboxypeptidase-like, regulatory domain"/>
    <property type="match status" value="1"/>
</dbReference>
<dbReference type="GO" id="GO:0009279">
    <property type="term" value="C:cell outer membrane"/>
    <property type="evidence" value="ECO:0007669"/>
    <property type="project" value="UniProtKB-SubCell"/>
</dbReference>
<name>A0A4R8DQ77_9BACT</name>
<reference evidence="9 10" key="1">
    <citation type="submission" date="2019-03" db="EMBL/GenBank/DDBJ databases">
        <title>Genomic Encyclopedia of Type Strains, Phase IV (KMG-IV): sequencing the most valuable type-strain genomes for metagenomic binning, comparative biology and taxonomic classification.</title>
        <authorList>
            <person name="Goeker M."/>
        </authorList>
    </citation>
    <scope>NUCLEOTIDE SEQUENCE [LARGE SCALE GENOMIC DNA]</scope>
    <source>
        <strain evidence="9 10">DSM 100059</strain>
    </source>
</reference>
<feature type="domain" description="Secretin/TonB short N-terminal" evidence="8">
    <location>
        <begin position="66"/>
        <end position="117"/>
    </location>
</feature>
<comment type="caution">
    <text evidence="9">The sequence shown here is derived from an EMBL/GenBank/DDBJ whole genome shotgun (WGS) entry which is preliminary data.</text>
</comment>
<proteinExistence type="inferred from homology"/>
<dbReference type="Pfam" id="PF07660">
    <property type="entry name" value="STN"/>
    <property type="match status" value="1"/>
</dbReference>
<dbReference type="Proteomes" id="UP000294498">
    <property type="component" value="Unassembled WGS sequence"/>
</dbReference>
<dbReference type="SUPFAM" id="SSF56935">
    <property type="entry name" value="Porins"/>
    <property type="match status" value="1"/>
</dbReference>
<dbReference type="AlphaFoldDB" id="A0A4R8DQ77"/>
<evidence type="ECO:0000256" key="5">
    <source>
        <dbReference type="ARBA" id="ARBA00023136"/>
    </source>
</evidence>
<evidence type="ECO:0000256" key="7">
    <source>
        <dbReference type="PROSITE-ProRule" id="PRU01360"/>
    </source>
</evidence>
<dbReference type="PROSITE" id="PS52016">
    <property type="entry name" value="TONB_DEPENDENT_REC_3"/>
    <property type="match status" value="1"/>
</dbReference>
<evidence type="ECO:0000313" key="10">
    <source>
        <dbReference type="Proteomes" id="UP000294498"/>
    </source>
</evidence>
<evidence type="ECO:0000256" key="4">
    <source>
        <dbReference type="ARBA" id="ARBA00022692"/>
    </source>
</evidence>
<accession>A0A4R8DQ77</accession>
<evidence type="ECO:0000313" key="9">
    <source>
        <dbReference type="EMBL" id="TDX00290.1"/>
    </source>
</evidence>
<dbReference type="EMBL" id="SODV01000001">
    <property type="protein sequence ID" value="TDX00290.1"/>
    <property type="molecule type" value="Genomic_DNA"/>
</dbReference>
<dbReference type="InterPro" id="IPR039426">
    <property type="entry name" value="TonB-dep_rcpt-like"/>
</dbReference>
<keyword evidence="6 7" id="KW-0998">Cell outer membrane</keyword>
<dbReference type="InterPro" id="IPR037066">
    <property type="entry name" value="Plug_dom_sf"/>
</dbReference>
<evidence type="ECO:0000256" key="3">
    <source>
        <dbReference type="ARBA" id="ARBA00022452"/>
    </source>
</evidence>
<dbReference type="Gene3D" id="2.170.130.10">
    <property type="entry name" value="TonB-dependent receptor, plug domain"/>
    <property type="match status" value="1"/>
</dbReference>
<comment type="subcellular location">
    <subcellularLocation>
        <location evidence="1 7">Cell outer membrane</location>
        <topology evidence="1 7">Multi-pass membrane protein</topology>
    </subcellularLocation>
</comment>
<dbReference type="InterPro" id="IPR036942">
    <property type="entry name" value="Beta-barrel_TonB_sf"/>
</dbReference>
<dbReference type="Gene3D" id="2.40.170.20">
    <property type="entry name" value="TonB-dependent receptor, beta-barrel domain"/>
    <property type="match status" value="1"/>
</dbReference>
<dbReference type="InterPro" id="IPR008969">
    <property type="entry name" value="CarboxyPept-like_regulatory"/>
</dbReference>
<evidence type="ECO:0000259" key="8">
    <source>
        <dbReference type="SMART" id="SM00965"/>
    </source>
</evidence>
<keyword evidence="2 7" id="KW-0813">Transport</keyword>
<keyword evidence="3 7" id="KW-1134">Transmembrane beta strand</keyword>
<dbReference type="SUPFAM" id="SSF49464">
    <property type="entry name" value="Carboxypeptidase regulatory domain-like"/>
    <property type="match status" value="1"/>
</dbReference>
<keyword evidence="4 7" id="KW-0812">Transmembrane</keyword>
<keyword evidence="10" id="KW-1185">Reference proteome</keyword>
<organism evidence="9 10">
    <name type="scientific">Dinghuibacter silviterrae</name>
    <dbReference type="NCBI Taxonomy" id="1539049"/>
    <lineage>
        <taxon>Bacteria</taxon>
        <taxon>Pseudomonadati</taxon>
        <taxon>Bacteroidota</taxon>
        <taxon>Chitinophagia</taxon>
        <taxon>Chitinophagales</taxon>
        <taxon>Chitinophagaceae</taxon>
        <taxon>Dinghuibacter</taxon>
    </lineage>
</organism>
<dbReference type="Pfam" id="PF07715">
    <property type="entry name" value="Plug"/>
    <property type="match status" value="1"/>
</dbReference>
<sequence>MNLLALGKAPRAFCSQIMLVMKLTAFLLLTAALHVSATGVSQTLSLHERNIPLSKLFTLIHQQSGYSFIYDAQLLKGVPKVSVHVKNASVEDVLNTCLQGQPLSFVIEDKIITVRQGPLPVPDAPPLPAQTVRGTVLDESGKPLVGATVYLKPGNHGAQTNTDGVFVIGDVPPGAYTLEVSYVGYITDSRLITVNGNTVEVSIALKPGDNVLKDTVVVTALGIRRSARSVAYNVQTLGSNSVNDVKDPSFVNSLAGKVAGATINGSASGIGGSTRVVLRGVKSLTGNNNALYVVDGIPLPNLFTGQPSGLFSGGDGGDGISNFNPDDIESISVLTGAASAALYGSQAANGVILITTKKGIAGKTRVNFNTGFTVYNPLVLPKFQDTYGADAAGAYDSWGPKITQSTGYKPKDFFQTGNNFTNAINVSTGSEKSQTYFSAASAQARGIIPNNDFHRYNFTARNTSSLFNDKLNLDITAMYLSQDQQNVPGQGQYNNPLLPIYLFPPSDTLANIKNYERYDPTRNFKVQYWPYGDLGFEAENPYWIINREQFDAKRERFLGTVALRYNIAKGLNVVGRVKYDNSNDVYTAKLYASTSGFLAGGPDGSYTIGNDNGKQTYADLMANYTTDFSNFNLHLTVGTSILDNKTSGDTIGGPLLTVPNFFSLVNISPANMTIKQTVQQENQTQAVFFSGTLGYKQRLFLDLSARNDWSSGLAFTNHASIFYPSVGLSDILSDEVRLPSFINFAKLRASLSQVGNAPSPYLSNPVYTISGNTLQTYTTEPFTTLKPELTTSFEAGIDLHFIHDQFGLSATYYNANTSNQLFGVSWPAATGFSGYYVNAGKVRNEGVEATLGWYGGRIGALSWSPSIAFSLNRNKILRMLPPFTDPVTGKLTSEDSLVAASSGGYEMVLAKGGTTQDIYANGLEKNANGTYVTDANGLPIVDNTHFTKVGRATPDFNLGFNNVFAYKNFSLSFLIDTRVGGKVVSATQSILDFYGVSKATADARNAGGVMFNGKLLTAESYYKAVAGASGGSTGAMALYAYDATNVRLREVSFGYTFPGKWFSGKVERLKLSVVARNLWMIYNKAPYDPESVASTGTFYQSYDYFNQPSLRNIGINLNVSF</sequence>
<protein>
    <submittedName>
        <fullName evidence="9">TonB-linked SusC/RagA family outer membrane protein</fullName>
    </submittedName>
</protein>
<comment type="similarity">
    <text evidence="7">Belongs to the TonB-dependent receptor family.</text>
</comment>